<reference evidence="2 3" key="2">
    <citation type="submission" date="2019-08" db="EMBL/GenBank/DDBJ databases">
        <authorList>
            <person name="Brilhante M."/>
            <person name="Perreten V."/>
        </authorList>
    </citation>
    <scope>NUCLEOTIDE SEQUENCE [LARGE SCALE GENOMIC DNA]</scope>
    <source>
        <strain evidence="2 3">MCP106</strain>
    </source>
</reference>
<dbReference type="Proteomes" id="UP000324029">
    <property type="component" value="Unassembled WGS sequence"/>
</dbReference>
<dbReference type="AlphaFoldDB" id="A0A5D3G387"/>
<protein>
    <recommendedName>
        <fullName evidence="4">Type III effector HopAC1</fullName>
    </recommendedName>
</protein>
<evidence type="ECO:0000313" key="3">
    <source>
        <dbReference type="Proteomes" id="UP000324029"/>
    </source>
</evidence>
<gene>
    <name evidence="2" type="ORF">FXO26_26460</name>
</gene>
<feature type="region of interest" description="Disordered" evidence="1">
    <location>
        <begin position="14"/>
        <end position="42"/>
    </location>
</feature>
<organism evidence="2 3">
    <name type="scientific">Pseudomonas synxantha</name>
    <dbReference type="NCBI Taxonomy" id="47883"/>
    <lineage>
        <taxon>Bacteria</taxon>
        <taxon>Pseudomonadati</taxon>
        <taxon>Pseudomonadota</taxon>
        <taxon>Gammaproteobacteria</taxon>
        <taxon>Pseudomonadales</taxon>
        <taxon>Pseudomonadaceae</taxon>
        <taxon>Pseudomonas</taxon>
    </lineage>
</organism>
<dbReference type="RefSeq" id="WP_148854350.1">
    <property type="nucleotide sequence ID" value="NZ_VSRO01000017.1"/>
</dbReference>
<comment type="caution">
    <text evidence="2">The sequence shown here is derived from an EMBL/GenBank/DDBJ whole genome shotgun (WGS) entry which is preliminary data.</text>
</comment>
<sequence length="1154" mass="125634">MNIQHAAPLRSLQFSPLSTDLPQTPPDVDAQVGDTTATAEPALPDGRQTLRKKLSDRQELHNLAKALDTALEKLPEDATPEAVAAYFLSTHLTLASADASPRTASLESLIKAASPYYPKTRVELQELAQNLCEHVQKHPLGNLSGALAWTLPLSIEHQRTAYNVIASNSANLPGLPLPKPGVGALDYLANAVTLSPQLMQDPAAALEKLLDSPQAAALGAAVQASVGGIATSSSANDYVLATIHLSLDPEALDQKSNRNIVAGFDLGVEIHRDSSPASVVEALANHLSSTGRTSPATAALAARLLLMRVAPQFLIKDIPASVRCHSQAWANLCIAVAGIEAHTPGRTMNMNFAEVMCADPSQYPASEAAKKNALIDWCVANDVIYRFDDAHYTAEDFEYARTAFNAQHEALKEASALLDKPLPNRERMAQERIQQHLGDDFPLDDKLFCLNYHKMGLKGQRFGPLYSLRELTMQGLKINTNDWVIRNNTKGVNLGAVALFTHSPHFNVPQEFDKQFAEVTTHCKKIHHYTWMNAITQLPVADREILNNAKLSFYQENTYRSSPIPFWPNKLFHTSPRVLMQAELKGEKHVYEFDPVTATIKKASSGRIAADEYIANEVTKIEALPLSKNLNNLGVEKTREGPPVNTFKNPRIHDIAQMIVNAQGIDSDAVRRQAEGRTSTERNRDTLNTIGEFILDLIPLRTAIVNWRNGNYKDAAVDLAFDVFGFLTAGVGTASKLLKGAHKTSNAISKLARATRIIGADVLSAFNPLGGLGDAAVGAGKLALAGAGAAGDGIQRLRGMARGSDLIEAGAPFDDVAIGLFKRGDKNLEASAVLHEGKWYAVDAGTREPYGPPLEAFVPTHTYMPVAYAPSHSQAHRFDPIGRPTRPRISSKVTRKELPKGSYVESMKGKLEPGHFLRGDGKDETLKKFIEEMYETYDALKEGSLPPRIVAPQISKTAPAAEVITEALKVSNGIVFGESHKEMASFKLLFDNVEKFKQEGVKKIYFEGVIDLPSKGIVDDGIGNLANPDLPRTQPTFDELKAKFELHGIEVLPLDHYYLTRHKDAKLGRTETGFGSRQRLEEFNYYASEVIQANSGTEKWLALVGQSHMNTTEGVPGLAEMTGSISIGVFDKPSPNVGNPLSPTDLPGDLVIQV</sequence>
<dbReference type="CDD" id="cd14729">
    <property type="entry name" value="RtxA-like"/>
    <property type="match status" value="1"/>
</dbReference>
<evidence type="ECO:0008006" key="4">
    <source>
        <dbReference type="Google" id="ProtNLM"/>
    </source>
</evidence>
<accession>A0A5D3G387</accession>
<proteinExistence type="predicted"/>
<dbReference type="Gene3D" id="3.40.50.11550">
    <property type="match status" value="2"/>
</dbReference>
<dbReference type="SUPFAM" id="SSF159501">
    <property type="entry name" value="EreA/ChaN-like"/>
    <property type="match status" value="1"/>
</dbReference>
<feature type="region of interest" description="Disordered" evidence="1">
    <location>
        <begin position="875"/>
        <end position="895"/>
    </location>
</feature>
<reference evidence="2 3" key="1">
    <citation type="submission" date="2019-08" db="EMBL/GenBank/DDBJ databases">
        <title>Subclass B2 metallo-beta lactamase from Pseudomonas synxantha.</title>
        <authorList>
            <person name="Poirel L."/>
            <person name="Palmieri M."/>
            <person name="Masseron A."/>
            <person name="Perreten V."/>
            <person name="Nordman P."/>
        </authorList>
    </citation>
    <scope>NUCLEOTIDE SEQUENCE [LARGE SCALE GENOMIC DNA]</scope>
    <source>
        <strain evidence="2 3">MCP106</strain>
    </source>
</reference>
<dbReference type="EMBL" id="VSRO01000017">
    <property type="protein sequence ID" value="TYK54824.1"/>
    <property type="molecule type" value="Genomic_DNA"/>
</dbReference>
<evidence type="ECO:0000313" key="2">
    <source>
        <dbReference type="EMBL" id="TYK54824.1"/>
    </source>
</evidence>
<name>A0A5D3G387_9PSED</name>
<evidence type="ECO:0000256" key="1">
    <source>
        <dbReference type="SAM" id="MobiDB-lite"/>
    </source>
</evidence>